<feature type="active site" evidence="7">
    <location>
        <position position="389"/>
    </location>
</feature>
<evidence type="ECO:0000256" key="8">
    <source>
        <dbReference type="SAM" id="MobiDB-lite"/>
    </source>
</evidence>
<dbReference type="AlphaFoldDB" id="A0A328BNF3"/>
<evidence type="ECO:0000256" key="4">
    <source>
        <dbReference type="ARBA" id="ARBA00022691"/>
    </source>
</evidence>
<evidence type="ECO:0000256" key="1">
    <source>
        <dbReference type="ARBA" id="ARBA00022485"/>
    </source>
</evidence>
<evidence type="ECO:0000313" key="9">
    <source>
        <dbReference type="EMBL" id="RAK68497.1"/>
    </source>
</evidence>
<name>A0A328BNF3_9CAUL</name>
<accession>A0A328BNF3</accession>
<feature type="binding site" evidence="6">
    <location>
        <position position="268"/>
    </location>
    <ligand>
        <name>S-adenosyl-L-methionine</name>
        <dbReference type="ChEBI" id="CHEBI:59789"/>
    </ligand>
</feature>
<evidence type="ECO:0000256" key="5">
    <source>
        <dbReference type="ARBA" id="ARBA00023014"/>
    </source>
</evidence>
<protein>
    <submittedName>
        <fullName evidence="9">RNA methyltransferase</fullName>
    </submittedName>
</protein>
<sequence>MRPPKRRFPSTRPDPRPAPGPPAEFVIQGVGGEGDGVAPGPVFIPFSLPGERVIAKGSGDRRELVEVLERSAERVEPPCPHFHACGGCALQHWDHAAYLTWKVERLVGTLARERIEAEILPAYAAGPGTRRRVALHARKGGPGSARVGYKARRSWDLVDVSVCPIADPRLQAAIPALKRLAAPLFEHPKSAPTLHVTLTDTGLDIDITGVEAKSGGLSADARMQIAEQAAAADLARVTLAGEMAYMARAPQVRLGPARVNLPPGAFLQATAGAEAAMAAFVAEAAGGAQRIADLFCGVGTFTFRLAEIAPVYAADFTPEAVAALTGALATAPGLKGVTAEARDLVRRPMLSDEMKKVDVVVFDPPRAGAAEQTVEIARSKVGRVVGVSCNPATFARDARTLIDAGFRLERVLPVDQFLWSPHVELVGVFSR</sequence>
<dbReference type="InterPro" id="IPR030390">
    <property type="entry name" value="MeTrfase_TrmA_AS"/>
</dbReference>
<dbReference type="Gene3D" id="2.40.50.140">
    <property type="entry name" value="Nucleic acid-binding proteins"/>
    <property type="match status" value="1"/>
</dbReference>
<feature type="active site" description="Nucleophile" evidence="6">
    <location>
        <position position="389"/>
    </location>
</feature>
<feature type="binding site" evidence="6">
    <location>
        <position position="363"/>
    </location>
    <ligand>
        <name>S-adenosyl-L-methionine</name>
        <dbReference type="ChEBI" id="CHEBI:59789"/>
    </ligand>
</feature>
<keyword evidence="2 6" id="KW-0489">Methyltransferase</keyword>
<dbReference type="PROSITE" id="PS01230">
    <property type="entry name" value="TRMA_1"/>
    <property type="match status" value="1"/>
</dbReference>
<dbReference type="CDD" id="cd02440">
    <property type="entry name" value="AdoMet_MTases"/>
    <property type="match status" value="1"/>
</dbReference>
<dbReference type="Pfam" id="PF05958">
    <property type="entry name" value="tRNA_U5-meth_tr"/>
    <property type="match status" value="1"/>
</dbReference>
<reference evidence="9 10" key="1">
    <citation type="submission" date="2018-05" db="EMBL/GenBank/DDBJ databases">
        <authorList>
            <person name="Lanie J.A."/>
            <person name="Ng W.-L."/>
            <person name="Kazmierczak K.M."/>
            <person name="Andrzejewski T.M."/>
            <person name="Davidsen T.M."/>
            <person name="Wayne K.J."/>
            <person name="Tettelin H."/>
            <person name="Glass J.I."/>
            <person name="Rusch D."/>
            <person name="Podicherti R."/>
            <person name="Tsui H.-C.T."/>
            <person name="Winkler M.E."/>
        </authorList>
    </citation>
    <scope>NUCLEOTIDE SEQUENCE [LARGE SCALE GENOMIC DNA]</scope>
    <source>
        <strain evidence="9 10">BUT-10</strain>
    </source>
</reference>
<dbReference type="GO" id="GO:0070041">
    <property type="term" value="F:rRNA (uridine-C5-)-methyltransferase activity"/>
    <property type="evidence" value="ECO:0007669"/>
    <property type="project" value="TreeGrafter"/>
</dbReference>
<dbReference type="InterPro" id="IPR012340">
    <property type="entry name" value="NA-bd_OB-fold"/>
</dbReference>
<keyword evidence="5" id="KW-0411">Iron-sulfur</keyword>
<keyword evidence="3 6" id="KW-0808">Transferase</keyword>
<dbReference type="InterPro" id="IPR029063">
    <property type="entry name" value="SAM-dependent_MTases_sf"/>
</dbReference>
<gene>
    <name evidence="9" type="ORF">DJ019_00250</name>
</gene>
<dbReference type="Proteomes" id="UP000249524">
    <property type="component" value="Unassembled WGS sequence"/>
</dbReference>
<keyword evidence="4 6" id="KW-0949">S-adenosyl-L-methionine</keyword>
<dbReference type="EMBL" id="QFYS01000001">
    <property type="protein sequence ID" value="RAK68497.1"/>
    <property type="molecule type" value="Genomic_DNA"/>
</dbReference>
<dbReference type="InterPro" id="IPR010280">
    <property type="entry name" value="U5_MeTrfase_fam"/>
</dbReference>
<dbReference type="Gene3D" id="2.40.50.1070">
    <property type="match status" value="1"/>
</dbReference>
<dbReference type="PANTHER" id="PTHR11061:SF49">
    <property type="entry name" value="23S RRNA (URACIL(1939)-C(5))-METHYLTRANSFERASE RLMD"/>
    <property type="match status" value="1"/>
</dbReference>
<proteinExistence type="inferred from homology"/>
<feature type="region of interest" description="Disordered" evidence="8">
    <location>
        <begin position="1"/>
        <end position="24"/>
    </location>
</feature>
<dbReference type="PROSITE" id="PS51687">
    <property type="entry name" value="SAM_MT_RNA_M5U"/>
    <property type="match status" value="1"/>
</dbReference>
<dbReference type="GO" id="GO:0070475">
    <property type="term" value="P:rRNA base methylation"/>
    <property type="evidence" value="ECO:0007669"/>
    <property type="project" value="TreeGrafter"/>
</dbReference>
<organism evidence="9 10">
    <name type="scientific">Phenylobacterium kunshanense</name>
    <dbReference type="NCBI Taxonomy" id="1445034"/>
    <lineage>
        <taxon>Bacteria</taxon>
        <taxon>Pseudomonadati</taxon>
        <taxon>Pseudomonadota</taxon>
        <taxon>Alphaproteobacteria</taxon>
        <taxon>Caulobacterales</taxon>
        <taxon>Caulobacteraceae</taxon>
        <taxon>Phenylobacterium</taxon>
    </lineage>
</organism>
<evidence type="ECO:0000256" key="6">
    <source>
        <dbReference type="PROSITE-ProRule" id="PRU01024"/>
    </source>
</evidence>
<feature type="binding site" evidence="6">
    <location>
        <position position="315"/>
    </location>
    <ligand>
        <name>S-adenosyl-L-methionine</name>
        <dbReference type="ChEBI" id="CHEBI:59789"/>
    </ligand>
</feature>
<dbReference type="RefSeq" id="WP_111273989.1">
    <property type="nucleotide sequence ID" value="NZ_QFYS01000001.1"/>
</dbReference>
<keyword evidence="1" id="KW-0004">4Fe-4S</keyword>
<dbReference type="PANTHER" id="PTHR11061">
    <property type="entry name" value="RNA M5U METHYLTRANSFERASE"/>
    <property type="match status" value="1"/>
</dbReference>
<dbReference type="OrthoDB" id="9804590at2"/>
<comment type="similarity">
    <text evidence="6">Belongs to the class I-like SAM-binding methyltransferase superfamily. RNA M5U methyltransferase family.</text>
</comment>
<dbReference type="GO" id="GO:0051539">
    <property type="term" value="F:4 iron, 4 sulfur cluster binding"/>
    <property type="evidence" value="ECO:0007669"/>
    <property type="project" value="UniProtKB-KW"/>
</dbReference>
<evidence type="ECO:0000256" key="3">
    <source>
        <dbReference type="ARBA" id="ARBA00022679"/>
    </source>
</evidence>
<dbReference type="Gene3D" id="3.40.50.150">
    <property type="entry name" value="Vaccinia Virus protein VP39"/>
    <property type="match status" value="1"/>
</dbReference>
<dbReference type="SUPFAM" id="SSF53335">
    <property type="entry name" value="S-adenosyl-L-methionine-dependent methyltransferases"/>
    <property type="match status" value="1"/>
</dbReference>
<keyword evidence="1" id="KW-0408">Iron</keyword>
<evidence type="ECO:0000256" key="7">
    <source>
        <dbReference type="PROSITE-ProRule" id="PRU10015"/>
    </source>
</evidence>
<feature type="binding site" evidence="6">
    <location>
        <position position="295"/>
    </location>
    <ligand>
        <name>S-adenosyl-L-methionine</name>
        <dbReference type="ChEBI" id="CHEBI:59789"/>
    </ligand>
</feature>
<keyword evidence="10" id="KW-1185">Reference proteome</keyword>
<evidence type="ECO:0000313" key="10">
    <source>
        <dbReference type="Proteomes" id="UP000249524"/>
    </source>
</evidence>
<comment type="caution">
    <text evidence="9">The sequence shown here is derived from an EMBL/GenBank/DDBJ whole genome shotgun (WGS) entry which is preliminary data.</text>
</comment>
<keyword evidence="1" id="KW-0479">Metal-binding</keyword>
<evidence type="ECO:0000256" key="2">
    <source>
        <dbReference type="ARBA" id="ARBA00022603"/>
    </source>
</evidence>